<dbReference type="Pfam" id="PF03734">
    <property type="entry name" value="YkuD"/>
    <property type="match status" value="1"/>
</dbReference>
<dbReference type="AlphaFoldDB" id="A0A1G2B0W6"/>
<dbReference type="PANTHER" id="PTHR30582">
    <property type="entry name" value="L,D-TRANSPEPTIDASE"/>
    <property type="match status" value="1"/>
</dbReference>
<dbReference type="GO" id="GO:0071972">
    <property type="term" value="F:peptidoglycan L,D-transpeptidase activity"/>
    <property type="evidence" value="ECO:0007669"/>
    <property type="project" value="TreeGrafter"/>
</dbReference>
<dbReference type="STRING" id="1798542.A3F54_04785"/>
<feature type="chain" id="PRO_5009581983" description="L,D-TPase catalytic domain-containing protein" evidence="8">
    <location>
        <begin position="31"/>
        <end position="486"/>
    </location>
</feature>
<dbReference type="EMBL" id="MHKD01000041">
    <property type="protein sequence ID" value="OGY81857.1"/>
    <property type="molecule type" value="Genomic_DNA"/>
</dbReference>
<feature type="signal peptide" evidence="8">
    <location>
        <begin position="1"/>
        <end position="30"/>
    </location>
</feature>
<comment type="caution">
    <text evidence="10">The sequence shown here is derived from an EMBL/GenBank/DDBJ whole genome shotgun (WGS) entry which is preliminary data.</text>
</comment>
<dbReference type="UniPathway" id="UPA00219"/>
<dbReference type="Gene3D" id="2.40.440.10">
    <property type="entry name" value="L,D-transpeptidase catalytic domain-like"/>
    <property type="match status" value="1"/>
</dbReference>
<gene>
    <name evidence="10" type="ORF">A3F54_04785</name>
</gene>
<evidence type="ECO:0000256" key="1">
    <source>
        <dbReference type="ARBA" id="ARBA00004752"/>
    </source>
</evidence>
<dbReference type="GO" id="GO:0018104">
    <property type="term" value="P:peptidoglycan-protein cross-linking"/>
    <property type="evidence" value="ECO:0007669"/>
    <property type="project" value="TreeGrafter"/>
</dbReference>
<proteinExistence type="predicted"/>
<feature type="active site" description="Proton donor/acceptor" evidence="7">
    <location>
        <position position="445"/>
    </location>
</feature>
<evidence type="ECO:0000256" key="7">
    <source>
        <dbReference type="PROSITE-ProRule" id="PRU01373"/>
    </source>
</evidence>
<dbReference type="InterPro" id="IPR028994">
    <property type="entry name" value="Integrin_alpha_N"/>
</dbReference>
<dbReference type="GO" id="GO:0008360">
    <property type="term" value="P:regulation of cell shape"/>
    <property type="evidence" value="ECO:0007669"/>
    <property type="project" value="UniProtKB-UniRule"/>
</dbReference>
<dbReference type="SUPFAM" id="SSF69318">
    <property type="entry name" value="Integrin alpha N-terminal domain"/>
    <property type="match status" value="2"/>
</dbReference>
<reference evidence="10 11" key="1">
    <citation type="journal article" date="2016" name="Nat. Commun.">
        <title>Thousands of microbial genomes shed light on interconnected biogeochemical processes in an aquifer system.</title>
        <authorList>
            <person name="Anantharaman K."/>
            <person name="Brown C.T."/>
            <person name="Hug L.A."/>
            <person name="Sharon I."/>
            <person name="Castelle C.J."/>
            <person name="Probst A.J."/>
            <person name="Thomas B.C."/>
            <person name="Singh A."/>
            <person name="Wilkins M.J."/>
            <person name="Karaoz U."/>
            <person name="Brodie E.L."/>
            <person name="Williams K.H."/>
            <person name="Hubbard S.S."/>
            <person name="Banfield J.F."/>
        </authorList>
    </citation>
    <scope>NUCLEOTIDE SEQUENCE [LARGE SCALE GENOMIC DNA]</scope>
</reference>
<name>A0A1G2B0W6_9BACT</name>
<evidence type="ECO:0000256" key="8">
    <source>
        <dbReference type="SAM" id="SignalP"/>
    </source>
</evidence>
<dbReference type="GO" id="GO:0016740">
    <property type="term" value="F:transferase activity"/>
    <property type="evidence" value="ECO:0007669"/>
    <property type="project" value="UniProtKB-KW"/>
</dbReference>
<dbReference type="InterPro" id="IPR013517">
    <property type="entry name" value="FG-GAP"/>
</dbReference>
<evidence type="ECO:0000256" key="6">
    <source>
        <dbReference type="ARBA" id="ARBA00023316"/>
    </source>
</evidence>
<evidence type="ECO:0000256" key="4">
    <source>
        <dbReference type="ARBA" id="ARBA00022960"/>
    </source>
</evidence>
<dbReference type="Gene3D" id="2.130.10.130">
    <property type="entry name" value="Integrin alpha, N-terminal"/>
    <property type="match status" value="2"/>
</dbReference>
<protein>
    <recommendedName>
        <fullName evidence="9">L,D-TPase catalytic domain-containing protein</fullName>
    </recommendedName>
</protein>
<dbReference type="PROSITE" id="PS52029">
    <property type="entry name" value="LD_TPASE"/>
    <property type="match status" value="1"/>
</dbReference>
<dbReference type="PANTHER" id="PTHR30582:SF2">
    <property type="entry name" value="L,D-TRANSPEPTIDASE YCIB-RELATED"/>
    <property type="match status" value="1"/>
</dbReference>
<sequence>MKSYFFYNPKRIFGAAILTMITLMPVGVHASETRAPEVRIFRSADHAQQTSFYAYDQGFRGGADVAFGDFGGDGVYEMVTGPGTGGGPDIRLFRADGSFITHFLAYEPNFNKGVKVATGDLDGDGKDEIVTGTRTGGGPYIRIFDGNGMPKFTPGFYAFDPKYHGGVDIAVGDIDGDGTDDIIIATGQEALAHVKVYNRFGYPMTDSEFHPFDWNFQGGISVAAANVDGGPEDEIIMGVAAYGQSWVKVYKTNREQTVLGNWKVFADDFTGGVNVAGGDVDNDGMDEVLVGVGANGSSHIRVFEGYGREIGGAFFAYENEYQGGVFLDAQDLNGDGGAEIITGPNRFIATFGVDDRPDLAQYAKYIDINISEQKLYAFENGKLVRSFLISSGIPGFESPRGEFEVFRKLLNHDYRWTYGGNLSYLSYNIPNVKYNLNFTPNYYIHYAYWHNDFGKKKSHGCINVDLTNSEWIYNWAPVGTKVKIHD</sequence>
<dbReference type="InterPro" id="IPR050979">
    <property type="entry name" value="LD-transpeptidase"/>
</dbReference>
<accession>A0A1G2B0W6</accession>
<keyword evidence="5 7" id="KW-0573">Peptidoglycan synthesis</keyword>
<dbReference type="InterPro" id="IPR005490">
    <property type="entry name" value="LD_TPept_cat_dom"/>
</dbReference>
<evidence type="ECO:0000256" key="5">
    <source>
        <dbReference type="ARBA" id="ARBA00022984"/>
    </source>
</evidence>
<evidence type="ECO:0000256" key="2">
    <source>
        <dbReference type="ARBA" id="ARBA00022679"/>
    </source>
</evidence>
<dbReference type="InterPro" id="IPR038063">
    <property type="entry name" value="Transpep_catalytic_dom"/>
</dbReference>
<dbReference type="GO" id="GO:0005576">
    <property type="term" value="C:extracellular region"/>
    <property type="evidence" value="ECO:0007669"/>
    <property type="project" value="TreeGrafter"/>
</dbReference>
<feature type="domain" description="L,D-TPase catalytic" evidence="9">
    <location>
        <begin position="364"/>
        <end position="485"/>
    </location>
</feature>
<dbReference type="Pfam" id="PF13517">
    <property type="entry name" value="FG-GAP_3"/>
    <property type="match status" value="1"/>
</dbReference>
<keyword evidence="4 7" id="KW-0133">Cell shape</keyword>
<keyword evidence="6 7" id="KW-0961">Cell wall biogenesis/degradation</keyword>
<dbReference type="Proteomes" id="UP000176952">
    <property type="component" value="Unassembled WGS sequence"/>
</dbReference>
<dbReference type="SUPFAM" id="SSF141523">
    <property type="entry name" value="L,D-transpeptidase catalytic domain-like"/>
    <property type="match status" value="1"/>
</dbReference>
<evidence type="ECO:0000259" key="9">
    <source>
        <dbReference type="PROSITE" id="PS52029"/>
    </source>
</evidence>
<organism evidence="10 11">
    <name type="scientific">Candidatus Kerfeldbacteria bacterium RIFCSPHIGHO2_12_FULL_48_17</name>
    <dbReference type="NCBI Taxonomy" id="1798542"/>
    <lineage>
        <taxon>Bacteria</taxon>
        <taxon>Candidatus Kerfeldiibacteriota</taxon>
    </lineage>
</organism>
<evidence type="ECO:0000313" key="11">
    <source>
        <dbReference type="Proteomes" id="UP000176952"/>
    </source>
</evidence>
<evidence type="ECO:0000256" key="3">
    <source>
        <dbReference type="ARBA" id="ARBA00022729"/>
    </source>
</evidence>
<feature type="active site" description="Nucleophile" evidence="7">
    <location>
        <position position="461"/>
    </location>
</feature>
<dbReference type="CDD" id="cd16913">
    <property type="entry name" value="YkuD_like"/>
    <property type="match status" value="1"/>
</dbReference>
<keyword evidence="2" id="KW-0808">Transferase</keyword>
<evidence type="ECO:0000313" key="10">
    <source>
        <dbReference type="EMBL" id="OGY81857.1"/>
    </source>
</evidence>
<dbReference type="GO" id="GO:0071555">
    <property type="term" value="P:cell wall organization"/>
    <property type="evidence" value="ECO:0007669"/>
    <property type="project" value="UniProtKB-UniRule"/>
</dbReference>
<comment type="pathway">
    <text evidence="1 7">Cell wall biogenesis; peptidoglycan biosynthesis.</text>
</comment>
<keyword evidence="3 8" id="KW-0732">Signal</keyword>